<evidence type="ECO:0000256" key="1">
    <source>
        <dbReference type="ARBA" id="ARBA00022829"/>
    </source>
</evidence>
<accession>A0ABN0F4K8</accession>
<protein>
    <submittedName>
        <fullName evidence="5">Integrase family protein</fullName>
    </submittedName>
</protein>
<dbReference type="Proteomes" id="UP000004980">
    <property type="component" value="Unassembled WGS sequence"/>
</dbReference>
<evidence type="ECO:0000313" key="5">
    <source>
        <dbReference type="EMBL" id="EIM93484.1"/>
    </source>
</evidence>
<sequence length="320" mass="36205">MKHTVKSADTMVTLVEAYLAERRCLGFDLKISGQVLMNFARFADATGHRGPITERLALDWAHSTPSDRVITWARRIEVIRPFAKYLKQFYPSTTVPPRGLCGRAHRRLAPHIYTEKEVIELLAASAAMLPAGSIRPLTYETLFGLIAVTGLRISETINLSMDDVNLAHGTLIVRETKFKKARLVVLHPTVTLALKRYRARRTLVIGPEPCDSFFVGLAGRKLDARTVEWAFGRLREQLGWVARGDHAAPRIQDLRHTFVCRRILKWYQEGVNVDNRMIALSTYLGHVKPSDTYWYLSAVPDLMEMVSEKFACFAEGASHE</sequence>
<dbReference type="PANTHER" id="PTHR30349">
    <property type="entry name" value="PHAGE INTEGRASE-RELATED"/>
    <property type="match status" value="1"/>
</dbReference>
<dbReference type="RefSeq" id="WP_009771297.1">
    <property type="nucleotide sequence ID" value="NZ_AKAU01000313.1"/>
</dbReference>
<keyword evidence="6" id="KW-1185">Reference proteome</keyword>
<organism evidence="5 6">
    <name type="scientific">Paraburkholderia hospita</name>
    <dbReference type="NCBI Taxonomy" id="169430"/>
    <lineage>
        <taxon>Bacteria</taxon>
        <taxon>Pseudomonadati</taxon>
        <taxon>Pseudomonadota</taxon>
        <taxon>Betaproteobacteria</taxon>
        <taxon>Burkholderiales</taxon>
        <taxon>Burkholderiaceae</taxon>
        <taxon>Paraburkholderia</taxon>
    </lineage>
</organism>
<evidence type="ECO:0000256" key="2">
    <source>
        <dbReference type="ARBA" id="ARBA00022908"/>
    </source>
</evidence>
<dbReference type="EMBL" id="AKAU01000313">
    <property type="protein sequence ID" value="EIM93484.1"/>
    <property type="molecule type" value="Genomic_DNA"/>
</dbReference>
<dbReference type="InterPro" id="IPR011010">
    <property type="entry name" value="DNA_brk_join_enz"/>
</dbReference>
<dbReference type="PROSITE" id="PS51898">
    <property type="entry name" value="TYR_RECOMBINASE"/>
    <property type="match status" value="1"/>
</dbReference>
<evidence type="ECO:0000256" key="3">
    <source>
        <dbReference type="ARBA" id="ARBA00023172"/>
    </source>
</evidence>
<name>A0ABN0F4K8_9BURK</name>
<dbReference type="Gene3D" id="1.10.443.10">
    <property type="entry name" value="Intergrase catalytic core"/>
    <property type="match status" value="1"/>
</dbReference>
<dbReference type="InterPro" id="IPR050090">
    <property type="entry name" value="Tyrosine_recombinase_XerCD"/>
</dbReference>
<keyword evidence="1" id="KW-0159">Chromosome partition</keyword>
<dbReference type="SUPFAM" id="SSF56349">
    <property type="entry name" value="DNA breaking-rejoining enzymes"/>
    <property type="match status" value="1"/>
</dbReference>
<dbReference type="Pfam" id="PF00589">
    <property type="entry name" value="Phage_integrase"/>
    <property type="match status" value="1"/>
</dbReference>
<comment type="caution">
    <text evidence="5">The sequence shown here is derived from an EMBL/GenBank/DDBJ whole genome shotgun (WGS) entry which is preliminary data.</text>
</comment>
<reference evidence="5 6" key="1">
    <citation type="journal article" date="2012" name="J. Bacteriol.">
        <title>Draft Genome Sequence of the Soil Bacterium Burkholderia terrae Strain BS001, Which Interacts with Fungal Surface Structures.</title>
        <authorList>
            <person name="Nazir R."/>
            <person name="Hansen M.A."/>
            <person name="Sorensen S."/>
            <person name="van Elsas J.D."/>
        </authorList>
    </citation>
    <scope>NUCLEOTIDE SEQUENCE [LARGE SCALE GENOMIC DNA]</scope>
    <source>
        <strain evidence="5 6">BS001</strain>
    </source>
</reference>
<keyword evidence="2" id="KW-0229">DNA integration</keyword>
<evidence type="ECO:0000259" key="4">
    <source>
        <dbReference type="PROSITE" id="PS51898"/>
    </source>
</evidence>
<keyword evidence="3" id="KW-0233">DNA recombination</keyword>
<gene>
    <name evidence="5" type="ORF">WQE_49598</name>
</gene>
<proteinExistence type="predicted"/>
<dbReference type="InterPro" id="IPR013762">
    <property type="entry name" value="Integrase-like_cat_sf"/>
</dbReference>
<dbReference type="InterPro" id="IPR002104">
    <property type="entry name" value="Integrase_catalytic"/>
</dbReference>
<dbReference type="PANTHER" id="PTHR30349:SF81">
    <property type="entry name" value="TYROSINE RECOMBINASE XERC"/>
    <property type="match status" value="1"/>
</dbReference>
<feature type="domain" description="Tyr recombinase" evidence="4">
    <location>
        <begin position="107"/>
        <end position="308"/>
    </location>
</feature>
<evidence type="ECO:0000313" key="6">
    <source>
        <dbReference type="Proteomes" id="UP000004980"/>
    </source>
</evidence>